<organism evidence="12">
    <name type="scientific">Drosophila melanogaster</name>
    <name type="common">Fruit fly</name>
    <dbReference type="NCBI Taxonomy" id="7227"/>
    <lineage>
        <taxon>Eukaryota</taxon>
        <taxon>Metazoa</taxon>
        <taxon>Ecdysozoa</taxon>
        <taxon>Arthropoda</taxon>
        <taxon>Hexapoda</taxon>
        <taxon>Insecta</taxon>
        <taxon>Pterygota</taxon>
        <taxon>Neoptera</taxon>
        <taxon>Endopterygota</taxon>
        <taxon>Diptera</taxon>
        <taxon>Brachycera</taxon>
        <taxon>Muscomorpha</taxon>
        <taxon>Ephydroidea</taxon>
        <taxon>Drosophilidae</taxon>
        <taxon>Drosophila</taxon>
        <taxon>Sophophora</taxon>
    </lineage>
</organism>
<dbReference type="GO" id="GO:0012505">
    <property type="term" value="C:endomembrane system"/>
    <property type="evidence" value="ECO:0007669"/>
    <property type="project" value="UniProtKB-SubCell"/>
</dbReference>
<dbReference type="GO" id="GO:0003924">
    <property type="term" value="F:GTPase activity"/>
    <property type="evidence" value="ECO:0000250"/>
    <property type="project" value="FlyBase"/>
</dbReference>
<dbReference type="InterPro" id="IPR027417">
    <property type="entry name" value="P-loop_NTPase"/>
</dbReference>
<keyword evidence="6" id="KW-0378">Hydrolase</keyword>
<keyword evidence="5" id="KW-0547">Nucleotide-binding</keyword>
<dbReference type="GO" id="GO:0005525">
    <property type="term" value="F:GTP binding"/>
    <property type="evidence" value="ECO:0007669"/>
    <property type="project" value="UniProtKB-KW"/>
</dbReference>
<dbReference type="NCBIfam" id="TIGR00231">
    <property type="entry name" value="small_GTP"/>
    <property type="match status" value="1"/>
</dbReference>
<evidence type="ECO:0000256" key="6">
    <source>
        <dbReference type="ARBA" id="ARBA00022801"/>
    </source>
</evidence>
<dbReference type="GO" id="GO:0005516">
    <property type="term" value="F:calmodulin binding"/>
    <property type="evidence" value="ECO:0000314"/>
    <property type="project" value="FlyBase"/>
</dbReference>
<comment type="subcellular location">
    <subcellularLocation>
        <location evidence="1">Cell membrane</location>
    </subcellularLocation>
    <subcellularLocation>
        <location evidence="10">Endomembrane system</location>
        <topology evidence="10">Lipid-anchor</topology>
        <orientation evidence="10">Cytoplasmic side</orientation>
    </subcellularLocation>
</comment>
<sequence>MAGDMSIGCAALKRSSKLRSCTSAADTDSMRVPSDHRDNGSLIKPPPVPPQNMRGGLRVYKIVILGDGGVGKSAVTLQFVSHSFLDYHDPTIEDSYQRQAVIDNEAALLDILDTAGQVEFTAMRDQYMRCGEGFIICYSVTDRHSFQEASEYRKLITRVRLSEDIPLVLIANKVDLESQRRVTTEEGRNLSTSSAARFLRHRLHCVITSTRHSTRWSARFDARKCTRPWARTPIRKRFTRGDEVAGGASDPFSHWFSGADETLTRPGGGFLEMSAILTTKTK</sequence>
<dbReference type="SUPFAM" id="SSF52540">
    <property type="entry name" value="P-loop containing nucleoside triphosphate hydrolases"/>
    <property type="match status" value="1"/>
</dbReference>
<dbReference type="GO" id="GO:0003925">
    <property type="term" value="F:G protein activity"/>
    <property type="evidence" value="ECO:0007669"/>
    <property type="project" value="UniProtKB-EC"/>
</dbReference>
<dbReference type="InterPro" id="IPR001806">
    <property type="entry name" value="Small_GTPase"/>
</dbReference>
<dbReference type="GO" id="GO:0042594">
    <property type="term" value="P:response to starvation"/>
    <property type="evidence" value="ECO:0000315"/>
    <property type="project" value="FlyBase"/>
</dbReference>
<proteinExistence type="evidence at transcript level"/>
<dbReference type="GO" id="GO:0007165">
    <property type="term" value="P:signal transduction"/>
    <property type="evidence" value="ECO:0007669"/>
    <property type="project" value="InterPro"/>
</dbReference>
<dbReference type="VEuPathDB" id="VectorBase:FBgn0265605"/>
<keyword evidence="9" id="KW-0449">Lipoprotein</keyword>
<dbReference type="InterPro" id="IPR005225">
    <property type="entry name" value="Small_GTP-bd"/>
</dbReference>
<dbReference type="EMBL" id="AY118407">
    <property type="protein sequence ID" value="AAM48436.1"/>
    <property type="molecule type" value="mRNA"/>
</dbReference>
<dbReference type="EC" id="3.6.5.2" evidence="2"/>
<dbReference type="Pfam" id="PF00071">
    <property type="entry name" value="Ras"/>
    <property type="match status" value="1"/>
</dbReference>
<dbReference type="FunFam" id="3.40.50.300:FF:000343">
    <property type="entry name" value="Ras family gtpase"/>
    <property type="match status" value="1"/>
</dbReference>
<dbReference type="Gene3D" id="3.40.50.300">
    <property type="entry name" value="P-loop containing nucleotide triphosphate hydrolases"/>
    <property type="match status" value="1"/>
</dbReference>
<evidence type="ECO:0000313" key="12">
    <source>
        <dbReference type="EMBL" id="AAM48436.1"/>
    </source>
</evidence>
<evidence type="ECO:0000256" key="3">
    <source>
        <dbReference type="ARBA" id="ARBA00022475"/>
    </source>
</evidence>
<evidence type="ECO:0000256" key="4">
    <source>
        <dbReference type="ARBA" id="ARBA00022481"/>
    </source>
</evidence>
<evidence type="ECO:0000256" key="10">
    <source>
        <dbReference type="ARBA" id="ARBA00046278"/>
    </source>
</evidence>
<dbReference type="AlphaFoldDB" id="Q8MT34"/>
<protein>
    <recommendedName>
        <fullName evidence="2">small monomeric GTPase</fullName>
        <ecNumber evidence="2">3.6.5.2</ecNumber>
    </recommendedName>
</protein>
<name>Q8MT34_DROME</name>
<dbReference type="PhylomeDB" id="Q8MT34"/>
<keyword evidence="3" id="KW-1003">Cell membrane</keyword>
<reference evidence="12" key="1">
    <citation type="submission" date="2002-06" db="EMBL/GenBank/DDBJ databases">
        <authorList>
            <person name="Stapleton M."/>
            <person name="Brokstein P."/>
            <person name="Hong L."/>
            <person name="Agbayani A."/>
            <person name="Carlson J."/>
            <person name="Champe M."/>
            <person name="Chavez C."/>
            <person name="Dorsett V."/>
            <person name="Dresnek D."/>
            <person name="Farfan D."/>
            <person name="Frise E."/>
            <person name="George R."/>
            <person name="Gonzalez M."/>
            <person name="Guarin H."/>
            <person name="Kronmiller B."/>
            <person name="Li P."/>
            <person name="Liao G."/>
            <person name="Miranda A."/>
            <person name="Mungall C.J."/>
            <person name="Nunoo J."/>
            <person name="Pacleb J."/>
            <person name="Paragas V."/>
            <person name="Park S."/>
            <person name="Patel S."/>
            <person name="Phouanenavong S."/>
            <person name="Wan K."/>
            <person name="Yu C."/>
            <person name="Lewis S.E."/>
            <person name="Rubin G.M."/>
            <person name="Celniker S."/>
        </authorList>
    </citation>
    <scope>NUCLEOTIDE SEQUENCE</scope>
    <source>
        <strain evidence="12">Berkeley</strain>
    </source>
</reference>
<accession>Q8MT34</accession>
<dbReference type="CDD" id="cd04141">
    <property type="entry name" value="Rit_Rin_Ric"/>
    <property type="match status" value="1"/>
</dbReference>
<evidence type="ECO:0000313" key="13">
    <source>
        <dbReference type="FlyBase" id="FBgn0265605"/>
    </source>
</evidence>
<dbReference type="SMART" id="SM00174">
    <property type="entry name" value="RHO"/>
    <property type="match status" value="1"/>
</dbReference>
<evidence type="ECO:0000256" key="11">
    <source>
        <dbReference type="SAM" id="MobiDB-lite"/>
    </source>
</evidence>
<evidence type="ECO:0000256" key="2">
    <source>
        <dbReference type="ARBA" id="ARBA00011984"/>
    </source>
</evidence>
<dbReference type="PANTHER" id="PTHR24070">
    <property type="entry name" value="RAS, DI-RAS, AND RHEB FAMILY MEMBERS OF SMALL GTPASE SUPERFAMILY"/>
    <property type="match status" value="1"/>
</dbReference>
<dbReference type="GO" id="GO:0006970">
    <property type="term" value="P:response to osmotic stress"/>
    <property type="evidence" value="ECO:0000315"/>
    <property type="project" value="FlyBase"/>
</dbReference>
<dbReference type="InterPro" id="IPR020849">
    <property type="entry name" value="Small_GTPase_Ras-type"/>
</dbReference>
<evidence type="ECO:0000256" key="9">
    <source>
        <dbReference type="ARBA" id="ARBA00023288"/>
    </source>
</evidence>
<dbReference type="GO" id="GO:0005886">
    <property type="term" value="C:plasma membrane"/>
    <property type="evidence" value="ECO:0007669"/>
    <property type="project" value="UniProtKB-SubCell"/>
</dbReference>
<dbReference type="AGR" id="FB:FBgn0265605"/>
<evidence type="ECO:0000256" key="8">
    <source>
        <dbReference type="ARBA" id="ARBA00023136"/>
    </source>
</evidence>
<feature type="region of interest" description="Disordered" evidence="11">
    <location>
        <begin position="22"/>
        <end position="52"/>
    </location>
</feature>
<dbReference type="PRINTS" id="PR00449">
    <property type="entry name" value="RASTRNSFRMNG"/>
</dbReference>
<dbReference type="OrthoDB" id="5976022at2759"/>
<gene>
    <name evidence="12 13" type="primary">Ric</name>
    <name evidence="13" type="ORF">CG8418</name>
</gene>
<dbReference type="ExpressionAtlas" id="Q8MT34">
    <property type="expression patterns" value="baseline and differential"/>
</dbReference>
<evidence type="ECO:0000256" key="7">
    <source>
        <dbReference type="ARBA" id="ARBA00023134"/>
    </source>
</evidence>
<dbReference type="PROSITE" id="PS51421">
    <property type="entry name" value="RAS"/>
    <property type="match status" value="1"/>
</dbReference>
<evidence type="ECO:0000256" key="5">
    <source>
        <dbReference type="ARBA" id="ARBA00022741"/>
    </source>
</evidence>
<dbReference type="SMART" id="SM00173">
    <property type="entry name" value="RAS"/>
    <property type="match status" value="1"/>
</dbReference>
<dbReference type="FlyBase" id="FBgn0265605">
    <property type="gene designation" value="Ric"/>
</dbReference>
<dbReference type="PROSITE" id="PS51419">
    <property type="entry name" value="RAB"/>
    <property type="match status" value="1"/>
</dbReference>
<dbReference type="GO" id="GO:0006979">
    <property type="term" value="P:response to oxidative stress"/>
    <property type="evidence" value="ECO:0000315"/>
    <property type="project" value="FlyBase"/>
</dbReference>
<dbReference type="GO" id="GO:0009408">
    <property type="term" value="P:response to heat"/>
    <property type="evidence" value="ECO:0000315"/>
    <property type="project" value="FlyBase"/>
</dbReference>
<keyword evidence="7" id="KW-0342">GTP-binding</keyword>
<keyword evidence="8" id="KW-0472">Membrane</keyword>
<evidence type="ECO:0000256" key="1">
    <source>
        <dbReference type="ARBA" id="ARBA00004236"/>
    </source>
</evidence>
<dbReference type="SMART" id="SM00175">
    <property type="entry name" value="RAB"/>
    <property type="match status" value="1"/>
</dbReference>
<keyword evidence="4" id="KW-0488">Methylation</keyword>